<accession>A0ABP5K6A3</accession>
<reference evidence="2" key="1">
    <citation type="journal article" date="2019" name="Int. J. Syst. Evol. Microbiol.">
        <title>The Global Catalogue of Microorganisms (GCM) 10K type strain sequencing project: providing services to taxonomists for standard genome sequencing and annotation.</title>
        <authorList>
            <consortium name="The Broad Institute Genomics Platform"/>
            <consortium name="The Broad Institute Genome Sequencing Center for Infectious Disease"/>
            <person name="Wu L."/>
            <person name="Ma J."/>
        </authorList>
    </citation>
    <scope>NUCLEOTIDE SEQUENCE [LARGE SCALE GENOMIC DNA]</scope>
    <source>
        <strain evidence="2">JCM 14559</strain>
    </source>
</reference>
<protein>
    <submittedName>
        <fullName evidence="1">Uncharacterized protein</fullName>
    </submittedName>
</protein>
<sequence>MSQQDFVFVASGRPLAAVAREIARAVGASVDPEHSSPQRVSLVLSSPAAGPEVEVRCHVERNQFSEQAPPPEEVNAYDGYPVLLDVWLRRRNDQRQQVAARALFERMAQASPRTPTLLVQELGLLLAAHLPDHGVHEFPPGTTVDAQDQEAWGNWVLSGK</sequence>
<evidence type="ECO:0000313" key="1">
    <source>
        <dbReference type="EMBL" id="GAA2125325.1"/>
    </source>
</evidence>
<dbReference type="EMBL" id="BAAANS010000109">
    <property type="protein sequence ID" value="GAA2125325.1"/>
    <property type="molecule type" value="Genomic_DNA"/>
</dbReference>
<gene>
    <name evidence="1" type="ORF">GCM10009759_77330</name>
</gene>
<dbReference type="RefSeq" id="WP_344559280.1">
    <property type="nucleotide sequence ID" value="NZ_BAAANS010000109.1"/>
</dbReference>
<proteinExistence type="predicted"/>
<dbReference type="Proteomes" id="UP001500897">
    <property type="component" value="Unassembled WGS sequence"/>
</dbReference>
<organism evidence="1 2">
    <name type="scientific">Kitasatospora saccharophila</name>
    <dbReference type="NCBI Taxonomy" id="407973"/>
    <lineage>
        <taxon>Bacteria</taxon>
        <taxon>Bacillati</taxon>
        <taxon>Actinomycetota</taxon>
        <taxon>Actinomycetes</taxon>
        <taxon>Kitasatosporales</taxon>
        <taxon>Streptomycetaceae</taxon>
        <taxon>Kitasatospora</taxon>
    </lineage>
</organism>
<name>A0ABP5K6A3_9ACTN</name>
<keyword evidence="2" id="KW-1185">Reference proteome</keyword>
<comment type="caution">
    <text evidence="1">The sequence shown here is derived from an EMBL/GenBank/DDBJ whole genome shotgun (WGS) entry which is preliminary data.</text>
</comment>
<evidence type="ECO:0000313" key="2">
    <source>
        <dbReference type="Proteomes" id="UP001500897"/>
    </source>
</evidence>